<dbReference type="Pfam" id="PF13476">
    <property type="entry name" value="AAA_23"/>
    <property type="match status" value="1"/>
</dbReference>
<dbReference type="Gene3D" id="3.40.50.300">
    <property type="entry name" value="P-loop containing nucleotide triphosphate hydrolases"/>
    <property type="match status" value="1"/>
</dbReference>
<reference evidence="4 5" key="1">
    <citation type="submission" date="2017-05" db="EMBL/GenBank/DDBJ databases">
        <title>Lactobacillus nurukis nov., sp. nov., isolated from nuruk.</title>
        <authorList>
            <person name="Kim S.-J."/>
        </authorList>
    </citation>
    <scope>NUCLEOTIDE SEQUENCE [LARGE SCALE GENOMIC DNA]</scope>
    <source>
        <strain evidence="4 5">SYF10-1a</strain>
    </source>
</reference>
<protein>
    <recommendedName>
        <fullName evidence="3">ABC transporter domain-containing protein</fullName>
    </recommendedName>
</protein>
<evidence type="ECO:0000256" key="1">
    <source>
        <dbReference type="ARBA" id="ARBA00022741"/>
    </source>
</evidence>
<accession>A0A2N7AR89</accession>
<evidence type="ECO:0000256" key="2">
    <source>
        <dbReference type="ARBA" id="ARBA00022840"/>
    </source>
</evidence>
<organism evidence="4 5">
    <name type="scientific">Companilactobacillus nuruki</name>
    <dbReference type="NCBI Taxonomy" id="1993540"/>
    <lineage>
        <taxon>Bacteria</taxon>
        <taxon>Bacillati</taxon>
        <taxon>Bacillota</taxon>
        <taxon>Bacilli</taxon>
        <taxon>Lactobacillales</taxon>
        <taxon>Lactobacillaceae</taxon>
        <taxon>Companilactobacillus</taxon>
    </lineage>
</organism>
<dbReference type="EMBL" id="NIPR01000063">
    <property type="protein sequence ID" value="PMD67871.1"/>
    <property type="molecule type" value="Genomic_DNA"/>
</dbReference>
<keyword evidence="1" id="KW-0547">Nucleotide-binding</keyword>
<evidence type="ECO:0000313" key="4">
    <source>
        <dbReference type="EMBL" id="PMD67871.1"/>
    </source>
</evidence>
<keyword evidence="2" id="KW-0067">ATP-binding</keyword>
<dbReference type="GO" id="GO:0005524">
    <property type="term" value="F:ATP binding"/>
    <property type="evidence" value="ECO:0007669"/>
    <property type="project" value="UniProtKB-KW"/>
</dbReference>
<dbReference type="AlphaFoldDB" id="A0A2N7AR89"/>
<sequence>MRLVILKVENFIYEYRLKNIFQNVNFYFEDCQLNFILGENGIGKTTILDCIANVDEAKDDSFLGFPNNWEIAYLAQENGFNVGLTASEIICFVKQLEGNVQLEVPNIIEEILHFKFIDLTIEERKLLLIYLNTMVDRELYLFDDPEKYLRLSYSQMVFEWLRQLVDLGKTVIVATNRLDNIFDTDNVNYIKNNQEVLADSYLKIKGRMAF</sequence>
<dbReference type="PROSITE" id="PS50893">
    <property type="entry name" value="ABC_TRANSPORTER_2"/>
    <property type="match status" value="1"/>
</dbReference>
<dbReference type="PANTHER" id="PTHR43158:SF2">
    <property type="entry name" value="SKFA PEPTIDE EXPORT ATP-BINDING PROTEIN SKFE"/>
    <property type="match status" value="1"/>
</dbReference>
<gene>
    <name evidence="4" type="ORF">CBP76_12285</name>
</gene>
<evidence type="ECO:0000259" key="3">
    <source>
        <dbReference type="PROSITE" id="PS50893"/>
    </source>
</evidence>
<proteinExistence type="predicted"/>
<evidence type="ECO:0000313" key="5">
    <source>
        <dbReference type="Proteomes" id="UP000235649"/>
    </source>
</evidence>
<dbReference type="InterPro" id="IPR038729">
    <property type="entry name" value="Rad50/SbcC_AAA"/>
</dbReference>
<name>A0A2N7AR89_9LACO</name>
<comment type="caution">
    <text evidence="4">The sequence shown here is derived from an EMBL/GenBank/DDBJ whole genome shotgun (WGS) entry which is preliminary data.</text>
</comment>
<dbReference type="GO" id="GO:0006302">
    <property type="term" value="P:double-strand break repair"/>
    <property type="evidence" value="ECO:0007669"/>
    <property type="project" value="InterPro"/>
</dbReference>
<dbReference type="SUPFAM" id="SSF52540">
    <property type="entry name" value="P-loop containing nucleoside triphosphate hydrolases"/>
    <property type="match status" value="1"/>
</dbReference>
<keyword evidence="5" id="KW-1185">Reference proteome</keyword>
<dbReference type="InterPro" id="IPR003439">
    <property type="entry name" value="ABC_transporter-like_ATP-bd"/>
</dbReference>
<dbReference type="PANTHER" id="PTHR43158">
    <property type="entry name" value="SKFA PEPTIDE EXPORT ATP-BINDING PROTEIN SKFE"/>
    <property type="match status" value="1"/>
</dbReference>
<dbReference type="Proteomes" id="UP000235649">
    <property type="component" value="Unassembled WGS sequence"/>
</dbReference>
<dbReference type="GO" id="GO:0016887">
    <property type="term" value="F:ATP hydrolysis activity"/>
    <property type="evidence" value="ECO:0007669"/>
    <property type="project" value="InterPro"/>
</dbReference>
<dbReference type="OrthoDB" id="2968466at2"/>
<dbReference type="InterPro" id="IPR027417">
    <property type="entry name" value="P-loop_NTPase"/>
</dbReference>
<feature type="domain" description="ABC transporter" evidence="3">
    <location>
        <begin position="6"/>
        <end position="209"/>
    </location>
</feature>
<dbReference type="CDD" id="cd00267">
    <property type="entry name" value="ABC_ATPase"/>
    <property type="match status" value="1"/>
</dbReference>